<feature type="compositionally biased region" description="Low complexity" evidence="5">
    <location>
        <begin position="772"/>
        <end position="785"/>
    </location>
</feature>
<evidence type="ECO:0000313" key="9">
    <source>
        <dbReference type="EMBL" id="TVM14584.1"/>
    </source>
</evidence>
<keyword evidence="4" id="KW-0804">Transcription</keyword>
<keyword evidence="6" id="KW-0472">Membrane</keyword>
<evidence type="ECO:0000256" key="3">
    <source>
        <dbReference type="ARBA" id="ARBA00023015"/>
    </source>
</evidence>
<name>A0A7M3MAB9_9BACT</name>
<dbReference type="Proteomes" id="UP000448292">
    <property type="component" value="Unassembled WGS sequence"/>
</dbReference>
<dbReference type="GO" id="GO:0005524">
    <property type="term" value="F:ATP binding"/>
    <property type="evidence" value="ECO:0007669"/>
    <property type="project" value="UniProtKB-KW"/>
</dbReference>
<dbReference type="PROSITE" id="PS50885">
    <property type="entry name" value="HAMP"/>
    <property type="match status" value="1"/>
</dbReference>
<dbReference type="InterPro" id="IPR036388">
    <property type="entry name" value="WH-like_DNA-bd_sf"/>
</dbReference>
<dbReference type="CDD" id="cd00009">
    <property type="entry name" value="AAA"/>
    <property type="match status" value="1"/>
</dbReference>
<dbReference type="PANTHER" id="PTHR32071:SF57">
    <property type="entry name" value="C4-DICARBOXYLATE TRANSPORT TRANSCRIPTIONAL REGULATORY PROTEIN DCTD"/>
    <property type="match status" value="1"/>
</dbReference>
<dbReference type="Gene3D" id="1.10.8.60">
    <property type="match status" value="1"/>
</dbReference>
<feature type="region of interest" description="Disordered" evidence="5">
    <location>
        <begin position="760"/>
        <end position="785"/>
    </location>
</feature>
<proteinExistence type="predicted"/>
<dbReference type="EMBL" id="QMIE01000022">
    <property type="protein sequence ID" value="TVM14584.1"/>
    <property type="molecule type" value="Genomic_DNA"/>
</dbReference>
<dbReference type="GO" id="GO:0016020">
    <property type="term" value="C:membrane"/>
    <property type="evidence" value="ECO:0007669"/>
    <property type="project" value="InterPro"/>
</dbReference>
<dbReference type="Pfam" id="PF25601">
    <property type="entry name" value="AAA_lid_14"/>
    <property type="match status" value="1"/>
</dbReference>
<dbReference type="FunFam" id="3.40.50.300:FF:000006">
    <property type="entry name" value="DNA-binding transcriptional regulator NtrC"/>
    <property type="match status" value="1"/>
</dbReference>
<evidence type="ECO:0000256" key="1">
    <source>
        <dbReference type="ARBA" id="ARBA00022741"/>
    </source>
</evidence>
<comment type="caution">
    <text evidence="9">The sequence shown here is derived from an EMBL/GenBank/DDBJ whole genome shotgun (WGS) entry which is preliminary data.</text>
</comment>
<evidence type="ECO:0000313" key="10">
    <source>
        <dbReference type="Proteomes" id="UP000448292"/>
    </source>
</evidence>
<keyword evidence="1" id="KW-0547">Nucleotide-binding</keyword>
<dbReference type="Gene3D" id="6.10.340.10">
    <property type="match status" value="1"/>
</dbReference>
<evidence type="ECO:0000256" key="4">
    <source>
        <dbReference type="ARBA" id="ARBA00023163"/>
    </source>
</evidence>
<feature type="domain" description="Sigma-54 factor interaction" evidence="7">
    <location>
        <begin position="490"/>
        <end position="719"/>
    </location>
</feature>
<dbReference type="AlphaFoldDB" id="A0A7M3MAB9"/>
<dbReference type="Gene3D" id="1.10.10.10">
    <property type="entry name" value="Winged helix-like DNA-binding domain superfamily/Winged helix DNA-binding domain"/>
    <property type="match status" value="1"/>
</dbReference>
<evidence type="ECO:0000256" key="6">
    <source>
        <dbReference type="SAM" id="Phobius"/>
    </source>
</evidence>
<keyword evidence="10" id="KW-1185">Reference proteome</keyword>
<evidence type="ECO:0000256" key="5">
    <source>
        <dbReference type="SAM" id="MobiDB-lite"/>
    </source>
</evidence>
<feature type="domain" description="HAMP" evidence="8">
    <location>
        <begin position="398"/>
        <end position="451"/>
    </location>
</feature>
<dbReference type="InterPro" id="IPR027417">
    <property type="entry name" value="P-loop_NTPase"/>
</dbReference>
<dbReference type="PANTHER" id="PTHR32071">
    <property type="entry name" value="TRANSCRIPTIONAL REGULATORY PROTEIN"/>
    <property type="match status" value="1"/>
</dbReference>
<dbReference type="InterPro" id="IPR003593">
    <property type="entry name" value="AAA+_ATPase"/>
</dbReference>
<organism evidence="9 10">
    <name type="scientific">Oceanidesulfovibrio indonesiensis</name>
    <dbReference type="NCBI Taxonomy" id="54767"/>
    <lineage>
        <taxon>Bacteria</taxon>
        <taxon>Pseudomonadati</taxon>
        <taxon>Thermodesulfobacteriota</taxon>
        <taxon>Desulfovibrionia</taxon>
        <taxon>Desulfovibrionales</taxon>
        <taxon>Desulfovibrionaceae</taxon>
        <taxon>Oceanidesulfovibrio</taxon>
    </lineage>
</organism>
<keyword evidence="6" id="KW-0812">Transmembrane</keyword>
<protein>
    <submittedName>
        <fullName evidence="9">Fis family transcriptional regulator</fullName>
    </submittedName>
</protein>
<feature type="transmembrane region" description="Helical" evidence="6">
    <location>
        <begin position="377"/>
        <end position="396"/>
    </location>
</feature>
<keyword evidence="2" id="KW-0067">ATP-binding</keyword>
<evidence type="ECO:0000259" key="8">
    <source>
        <dbReference type="PROSITE" id="PS50885"/>
    </source>
</evidence>
<evidence type="ECO:0000256" key="2">
    <source>
        <dbReference type="ARBA" id="ARBA00022840"/>
    </source>
</evidence>
<dbReference type="GO" id="GO:0007165">
    <property type="term" value="P:signal transduction"/>
    <property type="evidence" value="ECO:0007669"/>
    <property type="project" value="InterPro"/>
</dbReference>
<keyword evidence="3" id="KW-0805">Transcription regulation</keyword>
<gene>
    <name evidence="9" type="ORF">DPQ33_17095</name>
</gene>
<dbReference type="SUPFAM" id="SSF52540">
    <property type="entry name" value="P-loop containing nucleoside triphosphate hydrolases"/>
    <property type="match status" value="1"/>
</dbReference>
<evidence type="ECO:0000259" key="7">
    <source>
        <dbReference type="PROSITE" id="PS50045"/>
    </source>
</evidence>
<dbReference type="Gene3D" id="3.40.50.300">
    <property type="entry name" value="P-loop containing nucleotide triphosphate hydrolases"/>
    <property type="match status" value="1"/>
</dbReference>
<dbReference type="OrthoDB" id="9763792at2"/>
<feature type="transmembrane region" description="Helical" evidence="6">
    <location>
        <begin position="35"/>
        <end position="55"/>
    </location>
</feature>
<reference evidence="9 10" key="1">
    <citation type="submission" date="2018-06" db="EMBL/GenBank/DDBJ databases">
        <title>Complete genome of Desulfovibrio indonesiensis P37SLT.</title>
        <authorList>
            <person name="Crispim J.S."/>
            <person name="Vidigal P.M.P."/>
            <person name="Silva L.C.F."/>
            <person name="Laguardia C.N."/>
            <person name="Araujo L.C."/>
            <person name="Dias R.S."/>
            <person name="Sousa M.P."/>
            <person name="Paula S.O."/>
            <person name="Silva C."/>
        </authorList>
    </citation>
    <scope>NUCLEOTIDE SEQUENCE [LARGE SCALE GENOMIC DNA]</scope>
    <source>
        <strain evidence="9 10">P37SLT</strain>
    </source>
</reference>
<dbReference type="InterPro" id="IPR003660">
    <property type="entry name" value="HAMP_dom"/>
</dbReference>
<dbReference type="Pfam" id="PF00158">
    <property type="entry name" value="Sigma54_activat"/>
    <property type="match status" value="1"/>
</dbReference>
<dbReference type="PROSITE" id="PS50045">
    <property type="entry name" value="SIGMA54_INTERACT_4"/>
    <property type="match status" value="1"/>
</dbReference>
<dbReference type="SMART" id="SM00382">
    <property type="entry name" value="AAA"/>
    <property type="match status" value="1"/>
</dbReference>
<accession>A0A7M3MAB9</accession>
<dbReference type="InterPro" id="IPR025944">
    <property type="entry name" value="Sigma_54_int_dom_CS"/>
</dbReference>
<dbReference type="InterPro" id="IPR002078">
    <property type="entry name" value="Sigma_54_int"/>
</dbReference>
<dbReference type="GO" id="GO:0006355">
    <property type="term" value="P:regulation of DNA-templated transcription"/>
    <property type="evidence" value="ECO:0007669"/>
    <property type="project" value="InterPro"/>
</dbReference>
<keyword evidence="6" id="KW-1133">Transmembrane helix</keyword>
<dbReference type="PROSITE" id="PS00688">
    <property type="entry name" value="SIGMA54_INTERACT_3"/>
    <property type="match status" value="1"/>
</dbReference>
<dbReference type="InterPro" id="IPR058031">
    <property type="entry name" value="AAA_lid_NorR"/>
</dbReference>
<sequence>MSKESFVRFFDTNYRLLSLIPLTQRFSYKTLASKLLITLVPALVLLLAVTGYFTYSISADFIAVALKRNIQVQNLGQAHALEAFLEDAKQDLLYAAQSHADNISLRDYLLRINRVGGHQYPFMAFISLTGDHHSFVVQHDDRIVELPARRINDISPDPMEFYEHAKELQNGSVWISPLERAQLPFPYDRNANNRLSIHIWQMVTPVMEGGSLSGFLVLAFDAKAIRDILTLYNSTASPLWAYARSSEIRFSYVFTTDGWVLFQSDDEGQQDPELSTYKLRAECDGTMGMPALDSAFRPASNCQRFWKMVSEVQKGKQGVIPYPEDVPGATFHKEHSTAFAPVYFKPSLDSPPVIWNGIAFEDRSRLTMAAGYKHVDVMFLITLAASMLAVIVIFFLSRYATRPIFKLTKAVQNIQASGKLEPIRISRAGYETTSLQDAINKMLLTMRKQMEEIHIRDMRIKSENLREPIEFDESYQALMSSSALNPLPEIQGLGPRMDTLRAEILKAAKVDVDVLIVGETGTGKQLTAEAIHNHSSRRGKPLISINCGELDENLLMDTLFGHVKGAFTEAKGDRKGAFLEAHDGTLFLDEIQVASPRVQQALLRAIAMRKVKPLGSDKEHEVDVRVIAATNIDLRHLIEAKLFREDLYFRLKVITVHTPPLREHRENLLFLAMHFLHEAERITGKDNLTLSKGALERMKSYNWPGNIRELRNCITRAAVMTEGQVIQVEELLLDPDAPNDMRAPTSSDDSGYIFKQHQDDTPYEVHPAPGREASVSSVEDASSAPAERVRLLPDTHEMLNPRQQKAWPRIQQMGSVTRSEYEELLDSQISARTANYDLQDMVSKGLLFKKGRGPSTRYIVVKDTRTGA</sequence>